<evidence type="ECO:0000313" key="4">
    <source>
        <dbReference type="Proteomes" id="UP001275932"/>
    </source>
</evidence>
<feature type="transmembrane region" description="Helical" evidence="1">
    <location>
        <begin position="202"/>
        <end position="233"/>
    </location>
</feature>
<feature type="transmembrane region" description="Helical" evidence="1">
    <location>
        <begin position="448"/>
        <end position="466"/>
    </location>
</feature>
<keyword evidence="1" id="KW-0472">Membrane</keyword>
<feature type="transmembrane region" description="Helical" evidence="1">
    <location>
        <begin position="355"/>
        <end position="372"/>
    </location>
</feature>
<dbReference type="Pfam" id="PF07399">
    <property type="entry name" value="Na_H_antiport_3"/>
    <property type="match status" value="1"/>
</dbReference>
<feature type="transmembrane region" description="Helical" evidence="1">
    <location>
        <begin position="106"/>
        <end position="123"/>
    </location>
</feature>
<feature type="transmembrane region" description="Helical" evidence="1">
    <location>
        <begin position="331"/>
        <end position="349"/>
    </location>
</feature>
<evidence type="ECO:0000256" key="1">
    <source>
        <dbReference type="SAM" id="Phobius"/>
    </source>
</evidence>
<evidence type="ECO:0000256" key="2">
    <source>
        <dbReference type="SAM" id="SignalP"/>
    </source>
</evidence>
<feature type="transmembrane region" description="Helical" evidence="1">
    <location>
        <begin position="288"/>
        <end position="307"/>
    </location>
</feature>
<organism evidence="3 4">
    <name type="scientific">Intestinicryptomonas porci</name>
    <dbReference type="NCBI Taxonomy" id="2926320"/>
    <lineage>
        <taxon>Bacteria</taxon>
        <taxon>Pseudomonadati</taxon>
        <taxon>Verrucomicrobiota</taxon>
        <taxon>Opitutia</taxon>
        <taxon>Opitutales</taxon>
        <taxon>Intestinicryptomonaceae</taxon>
        <taxon>Intestinicryptomonas</taxon>
    </lineage>
</organism>
<feature type="transmembrane region" description="Helical" evidence="1">
    <location>
        <begin position="63"/>
        <end position="85"/>
    </location>
</feature>
<feature type="transmembrane region" description="Helical" evidence="1">
    <location>
        <begin position="384"/>
        <end position="404"/>
    </location>
</feature>
<protein>
    <submittedName>
        <fullName evidence="3">Na+/H+ antiporter</fullName>
    </submittedName>
</protein>
<evidence type="ECO:0000313" key="3">
    <source>
        <dbReference type="EMBL" id="MDX8415407.1"/>
    </source>
</evidence>
<feature type="transmembrane region" description="Helical" evidence="1">
    <location>
        <begin position="486"/>
        <end position="505"/>
    </location>
</feature>
<comment type="caution">
    <text evidence="3">The sequence shown here is derived from an EMBL/GenBank/DDBJ whole genome shotgun (WGS) entry which is preliminary data.</text>
</comment>
<dbReference type="RefSeq" id="WP_370396855.1">
    <property type="nucleotide sequence ID" value="NZ_JALBUT010000004.1"/>
</dbReference>
<dbReference type="EMBL" id="JALBUT010000004">
    <property type="protein sequence ID" value="MDX8415407.1"/>
    <property type="molecule type" value="Genomic_DNA"/>
</dbReference>
<dbReference type="InterPro" id="IPR009978">
    <property type="entry name" value="Na_H_antiport_3"/>
</dbReference>
<sequence length="506" mass="56478">MRSLKKAAFILGFTLICAACFAGDADSLGNMRYPTALAEYPDSDGIPLLETLKERVKYDPFNLYATIIFFLAIIHTFLSRYFNVWGDKVQRAHYARLEKLEMEGKLYGKVIPVSFRATLLHFLGEVEAIFGIWLIPLFLGMIFTSGWNSMTDYVDYLAFVDKKYTEPMFVVVIMCIASTKPIIIFTGRVINKIAKIGGSTPASWWISILCIGPLFGSFITEPAAITICAMLLSKKFFIYEPSLKLKYATIGLLLVSISAGGTLTHFAAPPVLMVASKWGWDTPFMMEHFGWKAMVGIFVGVALYYFIFKKEFERLKLVAKKRLALAETEEYVPKYIIAVHLFILAFTVFTLHHPAIVLFSFLFFIAYIMATRHYQYELNVKTPILVGFFLASLVTHGTLQAWWIEPILTSLGDFTMFLGSIVLTSVNDNAAITYLGTLVPDFSPVKQYLLVSGAVIGGGLTVIANAPNPAGLSILSKHFSFGVSPLYLFLGAISPTVILALIFYIF</sequence>
<accession>A0ABU4WIT9</accession>
<feature type="transmembrane region" description="Helical" evidence="1">
    <location>
        <begin position="168"/>
        <end position="190"/>
    </location>
</feature>
<feature type="signal peptide" evidence="2">
    <location>
        <begin position="1"/>
        <end position="22"/>
    </location>
</feature>
<feature type="transmembrane region" description="Helical" evidence="1">
    <location>
        <begin position="129"/>
        <end position="147"/>
    </location>
</feature>
<name>A0ABU4WIT9_9BACT</name>
<keyword evidence="1" id="KW-0812">Transmembrane</keyword>
<keyword evidence="1" id="KW-1133">Transmembrane helix</keyword>
<feature type="transmembrane region" description="Helical" evidence="1">
    <location>
        <begin position="416"/>
        <end position="436"/>
    </location>
</feature>
<reference evidence="3 4" key="1">
    <citation type="submission" date="2022-03" db="EMBL/GenBank/DDBJ databases">
        <title>Novel taxa within the pig intestine.</title>
        <authorList>
            <person name="Wylensek D."/>
            <person name="Bishof K."/>
            <person name="Afrizal A."/>
            <person name="Clavel T."/>
        </authorList>
    </citation>
    <scope>NUCLEOTIDE SEQUENCE [LARGE SCALE GENOMIC DNA]</scope>
    <source>
        <strain evidence="3 4">CLA-KB-P66</strain>
    </source>
</reference>
<feature type="chain" id="PRO_5045686421" evidence="2">
    <location>
        <begin position="23"/>
        <end position="506"/>
    </location>
</feature>
<keyword evidence="4" id="KW-1185">Reference proteome</keyword>
<gene>
    <name evidence="3" type="ORF">MOX91_04335</name>
</gene>
<dbReference type="Proteomes" id="UP001275932">
    <property type="component" value="Unassembled WGS sequence"/>
</dbReference>
<keyword evidence="2" id="KW-0732">Signal</keyword>
<feature type="transmembrane region" description="Helical" evidence="1">
    <location>
        <begin position="245"/>
        <end position="268"/>
    </location>
</feature>
<proteinExistence type="predicted"/>